<sequence length="184" mass="22227">MADTLFFKRSQSMYPYWVNMPPTVPQYPAPQNMFRREEPDKYTRRTGLTGHQNWTDKWYHWENSRRRDELPGITDSRHRPYRPWQFEMRMGLGKTPKWTREGKDWPVDDNKFLRAGLPNTENHVARAKRELSFKDDNLYPFSNYMTSSYRQPVFSVHGPTQKDPVFGLTMQKNRHGHMPFVDYY</sequence>
<name>A0A8S4A3C2_9EUPU</name>
<gene>
    <name evidence="1" type="ORF">CUNI_LOCUS21835</name>
</gene>
<evidence type="ECO:0000313" key="2">
    <source>
        <dbReference type="Proteomes" id="UP000678393"/>
    </source>
</evidence>
<dbReference type="EMBL" id="CAJHNH020008513">
    <property type="protein sequence ID" value="CAG5136277.1"/>
    <property type="molecule type" value="Genomic_DNA"/>
</dbReference>
<evidence type="ECO:0000313" key="1">
    <source>
        <dbReference type="EMBL" id="CAG5136277.1"/>
    </source>
</evidence>
<organism evidence="1 2">
    <name type="scientific">Candidula unifasciata</name>
    <dbReference type="NCBI Taxonomy" id="100452"/>
    <lineage>
        <taxon>Eukaryota</taxon>
        <taxon>Metazoa</taxon>
        <taxon>Spiralia</taxon>
        <taxon>Lophotrochozoa</taxon>
        <taxon>Mollusca</taxon>
        <taxon>Gastropoda</taxon>
        <taxon>Heterobranchia</taxon>
        <taxon>Euthyneura</taxon>
        <taxon>Panpulmonata</taxon>
        <taxon>Eupulmonata</taxon>
        <taxon>Stylommatophora</taxon>
        <taxon>Helicina</taxon>
        <taxon>Helicoidea</taxon>
        <taxon>Geomitridae</taxon>
        <taxon>Candidula</taxon>
    </lineage>
</organism>
<keyword evidence="2" id="KW-1185">Reference proteome</keyword>
<accession>A0A8S4A3C2</accession>
<proteinExistence type="predicted"/>
<protein>
    <submittedName>
        <fullName evidence="1">Uncharacterized protein</fullName>
    </submittedName>
</protein>
<dbReference type="Proteomes" id="UP000678393">
    <property type="component" value="Unassembled WGS sequence"/>
</dbReference>
<comment type="caution">
    <text evidence="1">The sequence shown here is derived from an EMBL/GenBank/DDBJ whole genome shotgun (WGS) entry which is preliminary data.</text>
</comment>
<reference evidence="1" key="1">
    <citation type="submission" date="2021-04" db="EMBL/GenBank/DDBJ databases">
        <authorList>
            <consortium name="Molecular Ecology Group"/>
        </authorList>
    </citation>
    <scope>NUCLEOTIDE SEQUENCE</scope>
</reference>
<dbReference type="AlphaFoldDB" id="A0A8S4A3C2"/>
<dbReference type="OrthoDB" id="6038787at2759"/>